<dbReference type="Ensembl" id="ENST00000515036.1">
    <property type="protein sequence ID" value="ENSP00000424284.1"/>
    <property type="gene ID" value="ENSG00000050730.16"/>
</dbReference>
<accession>H0Y9J7</accession>
<protein>
    <submittedName>
        <fullName evidence="1">TNFAIP3 interacting protein 3</fullName>
    </submittedName>
</protein>
<keyword evidence="2" id="KW-1185">Reference proteome</keyword>
<evidence type="ECO:0000313" key="1">
    <source>
        <dbReference type="Ensembl" id="ENSP00000424284.1"/>
    </source>
</evidence>
<dbReference type="Proteomes" id="UP000005640">
    <property type="component" value="Chromosome 4"/>
</dbReference>
<organism evidence="1 2">
    <name type="scientific">Homo sapiens</name>
    <name type="common">Human</name>
    <dbReference type="NCBI Taxonomy" id="9606"/>
    <lineage>
        <taxon>Eukaryota</taxon>
        <taxon>Metazoa</taxon>
        <taxon>Chordata</taxon>
        <taxon>Craniata</taxon>
        <taxon>Vertebrata</taxon>
        <taxon>Euteleostomi</taxon>
        <taxon>Mammalia</taxon>
        <taxon>Eutheria</taxon>
        <taxon>Euarchontoglires</taxon>
        <taxon>Primates</taxon>
        <taxon>Haplorrhini</taxon>
        <taxon>Catarrhini</taxon>
        <taxon>Hominidae</taxon>
        <taxon>Homo</taxon>
    </lineage>
</organism>
<evidence type="ECO:0000313" key="2">
    <source>
        <dbReference type="Proteomes" id="UP000005640"/>
    </source>
</evidence>
<dbReference type="ExpressionAtlas" id="H0Y9J7">
    <property type="expression patterns" value="baseline and differential"/>
</dbReference>
<dbReference type="Ensembl" id="ENST00000515036.1">
    <property type="protein sequence ID" value="ENSP00000424284.1"/>
    <property type="gene ID" value="ENSG00000050730.17"/>
</dbReference>
<reference evidence="1" key="5">
    <citation type="submission" date="2025-09" db="UniProtKB">
        <authorList>
            <consortium name="Ensembl"/>
        </authorList>
    </citation>
    <scope>IDENTIFICATION</scope>
</reference>
<sequence length="86" mass="9743">CNCGLVFHLQDPWVPTGPGAVQKQREHPPDYQWYALDQLPPDVQHKANESAILSTACFYGLVRPPRSGLYKLSYNQNPTSILIKYT</sequence>
<dbReference type="OrthoDB" id="5969558at2759"/>
<gene>
    <name evidence="1" type="primary">TNIP3</name>
</gene>
<dbReference type="EMBL" id="AC108027">
    <property type="status" value="NOT_ANNOTATED_CDS"/>
    <property type="molecule type" value="Genomic_DNA"/>
</dbReference>
<dbReference type="HOGENOM" id="CLU_2503611_0_0_1"/>
<dbReference type="EMBL" id="AC105254">
    <property type="status" value="NOT_ANNOTATED_CDS"/>
    <property type="molecule type" value="Genomic_DNA"/>
</dbReference>
<dbReference type="VEuPathDB" id="HostDB:ENSG00000050730"/>
<dbReference type="OpenTargets" id="ENSG00000050730"/>
<dbReference type="UCSC" id="uc062zia.1">
    <property type="organism name" value="human"/>
</dbReference>
<name>H0Y9J7_HUMAN</name>
<reference evidence="1" key="4">
    <citation type="submission" date="2025-08" db="UniProtKB">
        <authorList>
            <consortium name="Ensembl"/>
        </authorList>
    </citation>
    <scope>IDENTIFICATION</scope>
</reference>
<reference evidence="1 2" key="3">
    <citation type="journal article" date="2005" name="Nature">
        <title>Generation and annotation of the DNA sequences of human chromosomes 2 and 4.</title>
        <authorList>
            <person name="Hillier L.W."/>
            <person name="Graves T.A."/>
            <person name="Fulton R.S."/>
            <person name="Fulton L.A."/>
            <person name="Pepin K.H."/>
            <person name="Minx P."/>
            <person name="Wagner-McPherson C."/>
            <person name="Layman D."/>
            <person name="Wylie K."/>
            <person name="Sekhon M."/>
            <person name="Becker M.C."/>
            <person name="Fewell G.A."/>
            <person name="Delehaunty K.D."/>
            <person name="Miner T.L."/>
            <person name="Nash W.E."/>
            <person name="Kremitzki C."/>
            <person name="Oddy L."/>
            <person name="Du H."/>
            <person name="Sun H."/>
            <person name="Bradshaw-Cordum H."/>
            <person name="Ali J."/>
            <person name="Carter J."/>
            <person name="Cordes M."/>
            <person name="Harris A."/>
            <person name="Isak A."/>
            <person name="van Brunt A."/>
            <person name="Nguyen C."/>
            <person name="Du F."/>
            <person name="Courtney L."/>
            <person name="Kalicki J."/>
            <person name="Ozersky P."/>
            <person name="Abbott S."/>
            <person name="Armstrong J."/>
            <person name="Belter E.A."/>
            <person name="Caruso L."/>
            <person name="Cedroni M."/>
            <person name="Cotton M."/>
            <person name="Davidson T."/>
            <person name="Desai A."/>
            <person name="Elliott G."/>
            <person name="Erb T."/>
            <person name="Fronick C."/>
            <person name="Gaige T."/>
            <person name="Haakenson W."/>
            <person name="Haglund K."/>
            <person name="Holmes A."/>
            <person name="Harkins R."/>
            <person name="Kim K."/>
            <person name="Kruchowski S.S."/>
            <person name="Strong C.M."/>
            <person name="Grewal N."/>
            <person name="Goyea E."/>
            <person name="Hou S."/>
            <person name="Levy A."/>
            <person name="Martinka S."/>
            <person name="Mead K."/>
            <person name="McLellan M.D."/>
            <person name="Meyer R."/>
            <person name="Randall-Maher J."/>
            <person name="Tomlinson C."/>
            <person name="Dauphin-Kohlberg S."/>
            <person name="Kozlowicz-Reilly A."/>
            <person name="Shah N."/>
            <person name="Swearengen-Shahid S."/>
            <person name="Snider J."/>
            <person name="Strong J.T."/>
            <person name="Thompson J."/>
            <person name="Yoakum M."/>
            <person name="Leonard S."/>
            <person name="Pearman C."/>
            <person name="Trani L."/>
            <person name="Radionenko M."/>
            <person name="Waligorski J.E."/>
            <person name="Wang C."/>
            <person name="Rock S.M."/>
            <person name="Tin-Wollam A.M."/>
            <person name="Maupin R."/>
            <person name="Latreille P."/>
            <person name="Wendl M.C."/>
            <person name="Yang S.P."/>
            <person name="Pohl C."/>
            <person name="Wallis J.W."/>
            <person name="Spieth J."/>
            <person name="Bieri T.A."/>
            <person name="Berkowicz N."/>
            <person name="Nelson J.O."/>
            <person name="Osborne J."/>
            <person name="Ding L."/>
            <person name="Meyer R."/>
            <person name="Sabo A."/>
            <person name="Shotland Y."/>
            <person name="Sinha P."/>
            <person name="Wohldmann P.E."/>
            <person name="Cook L.L."/>
            <person name="Hickenbotham M.T."/>
            <person name="Eldred J."/>
            <person name="Williams D."/>
            <person name="Jones T.A."/>
            <person name="She X."/>
            <person name="Ciccarelli F.D."/>
            <person name="Izaurralde E."/>
            <person name="Taylor J."/>
            <person name="Schmutz J."/>
            <person name="Myers R.M."/>
            <person name="Cox D.R."/>
            <person name="Huang X."/>
            <person name="McPherson J.D."/>
            <person name="Mardis E.R."/>
            <person name="Clifton S.W."/>
            <person name="Warren W.C."/>
            <person name="Chinwalla A.T."/>
            <person name="Eddy S.R."/>
            <person name="Marra M.A."/>
            <person name="Ovcharenko I."/>
            <person name="Furey T.S."/>
            <person name="Miller W."/>
            <person name="Eichler E.E."/>
            <person name="Bork P."/>
            <person name="Suyama M."/>
            <person name="Torrents D."/>
            <person name="Waterston R.H."/>
            <person name="Wilson R.K."/>
        </authorList>
    </citation>
    <scope>NUCLEOTIDE SEQUENCE [LARGE SCALE GENOMIC DNA]</scope>
</reference>
<dbReference type="AlphaFoldDB" id="H0Y9J7"/>
<dbReference type="Antibodypedia" id="26709">
    <property type="antibodies" value="122 antibodies from 29 providers"/>
</dbReference>
<proteinExistence type="predicted"/>
<reference evidence="1 2" key="2">
    <citation type="journal article" date="2004" name="Nature">
        <title>Finishing the euchromatic sequence of the human genome.</title>
        <authorList>
            <consortium name="International Human Genome Sequencing Consortium"/>
        </authorList>
    </citation>
    <scope>NUCLEOTIDE SEQUENCE [LARGE SCALE GENOMIC DNA]</scope>
</reference>
<feature type="non-terminal residue" evidence="1">
    <location>
        <position position="1"/>
    </location>
</feature>
<dbReference type="HGNC" id="HGNC:19315">
    <property type="gene designation" value="TNIP3"/>
</dbReference>
<dbReference type="Bgee" id="ENSG00000050730">
    <property type="expression patterns" value="Expressed in male germ line stem cell (sensu Vertebrata) in testis and 103 other cell types or tissues"/>
</dbReference>
<dbReference type="GeneTree" id="ENSGT00510000046908"/>
<reference evidence="1 2" key="1">
    <citation type="journal article" date="2001" name="Nature">
        <title>Initial sequencing and analysis of the human genome.</title>
        <authorList>
            <consortium name="International Human Genome Sequencing Consortium"/>
            <person name="Lander E.S."/>
            <person name="Linton L.M."/>
            <person name="Birren B."/>
            <person name="Nusbaum C."/>
            <person name="Zody M.C."/>
            <person name="Baldwin J."/>
            <person name="Devon K."/>
            <person name="Dewar K."/>
            <person name="Doyle M."/>
            <person name="FitzHugh W."/>
            <person name="Funke R."/>
            <person name="Gage D."/>
            <person name="Harris K."/>
            <person name="Heaford A."/>
            <person name="Howland J."/>
            <person name="Kann L."/>
            <person name="Lehoczky J."/>
            <person name="LeVine R."/>
            <person name="McEwan P."/>
            <person name="McKernan K."/>
            <person name="Meldrim J."/>
            <person name="Mesirov J.P."/>
            <person name="Miranda C."/>
            <person name="Morris W."/>
            <person name="Naylor J."/>
            <person name="Raymond C."/>
            <person name="Rosetti M."/>
            <person name="Santos R."/>
            <person name="Sheridan A."/>
            <person name="Sougnez C."/>
            <person name="Stange-Thomann N."/>
            <person name="Stojanovic N."/>
            <person name="Subramanian A."/>
            <person name="Wyman D."/>
            <person name="Rogers J."/>
            <person name="Sulston J."/>
            <person name="Ainscough R."/>
            <person name="Beck S."/>
            <person name="Bentley D."/>
            <person name="Burton J."/>
            <person name="Clee C."/>
            <person name="Carter N."/>
            <person name="Coulson A."/>
            <person name="Deadman R."/>
            <person name="Deloukas P."/>
            <person name="Dunham A."/>
            <person name="Dunham I."/>
            <person name="Durbin R."/>
            <person name="French L."/>
            <person name="Grafham D."/>
            <person name="Gregory S."/>
            <person name="Hubbard T."/>
            <person name="Humphray S."/>
            <person name="Hunt A."/>
            <person name="Jones M."/>
            <person name="Lloyd C."/>
            <person name="McMurray A."/>
            <person name="Matthews L."/>
            <person name="Mercer S."/>
            <person name="Milne S."/>
            <person name="Mullikin J.C."/>
            <person name="Mungall A."/>
            <person name="Plumb R."/>
            <person name="Ross M."/>
            <person name="Shownkeen R."/>
            <person name="Sims S."/>
            <person name="Waterston R.H."/>
            <person name="Wilson R.K."/>
            <person name="Hillier L.W."/>
            <person name="McPherson J.D."/>
            <person name="Marra M.A."/>
            <person name="Mardis E.R."/>
            <person name="Fulton L.A."/>
            <person name="Chinwalla A.T."/>
            <person name="Pepin K.H."/>
            <person name="Gish W.R."/>
            <person name="Chissoe S.L."/>
            <person name="Wendl M.C."/>
            <person name="Delehaunty K.D."/>
            <person name="Miner T.L."/>
            <person name="Delehaunty A."/>
            <person name="Kramer J.B."/>
            <person name="Cook L.L."/>
            <person name="Fulton R.S."/>
            <person name="Johnson D.L."/>
            <person name="Minx P.J."/>
            <person name="Clifton S.W."/>
            <person name="Hawkins T."/>
            <person name="Branscomb E."/>
            <person name="Predki P."/>
            <person name="Richardson P."/>
            <person name="Wenning S."/>
            <person name="Slezak T."/>
            <person name="Doggett N."/>
            <person name="Cheng J.F."/>
            <person name="Olsen A."/>
            <person name="Lucas S."/>
            <person name="Elkin C."/>
            <person name="Uberbacher E."/>
            <person name="Frazier M."/>
            <person name="Gibbs R.A."/>
            <person name="Muzny D.M."/>
            <person name="Scherer S.E."/>
            <person name="Bouck J.B."/>
            <person name="Sodergren E.J."/>
            <person name="Worley K.C."/>
            <person name="Rives C.M."/>
            <person name="Gorrell J.H."/>
            <person name="Metzker M.L."/>
            <person name="Naylor S.L."/>
            <person name="Kucherlapati R.S."/>
            <person name="Nelson D.L."/>
            <person name="Weinstock G.M."/>
            <person name="Sakaki Y."/>
            <person name="Fujiyama A."/>
            <person name="Hattori M."/>
            <person name="Yada T."/>
            <person name="Toyoda A."/>
            <person name="Itoh T."/>
            <person name="Kawagoe C."/>
            <person name="Watanabe H."/>
            <person name="Totoki Y."/>
            <person name="Taylor T."/>
            <person name="Weissenbach J."/>
            <person name="Heilig R."/>
            <person name="Saurin W."/>
            <person name="Artiguenave F."/>
            <person name="Brottier P."/>
            <person name="Bruls T."/>
            <person name="Pelletier E."/>
            <person name="Robert C."/>
            <person name="Wincker P."/>
            <person name="Smith D.R."/>
            <person name="Doucette-Stamm L."/>
            <person name="Rubenfield M."/>
            <person name="Weinstock K."/>
            <person name="Lee H.M."/>
            <person name="Dubois J."/>
            <person name="Rosenthal A."/>
            <person name="Platzer M."/>
            <person name="Nyakatura G."/>
            <person name="Taudien S."/>
            <person name="Rump A."/>
            <person name="Yang H."/>
            <person name="Yu J."/>
            <person name="Wang J."/>
            <person name="Huang G."/>
            <person name="Gu J."/>
            <person name="Hood L."/>
            <person name="Rowen L."/>
            <person name="Madan A."/>
            <person name="Qin S."/>
            <person name="Davis R.W."/>
            <person name="Federspiel N.A."/>
            <person name="Abola A.P."/>
            <person name="Proctor M.J."/>
            <person name="Myers R.M."/>
            <person name="Schmutz J."/>
            <person name="Dickson M."/>
            <person name="Grimwood J."/>
            <person name="Cox D.R."/>
            <person name="Olson M.V."/>
            <person name="Kaul R."/>
            <person name="Raymond C."/>
            <person name="Shimizu N."/>
            <person name="Kawasaki K."/>
            <person name="Minoshima S."/>
            <person name="Evans G.A."/>
            <person name="Athanasiou M."/>
            <person name="Schultz R."/>
            <person name="Roe B.A."/>
            <person name="Chen F."/>
            <person name="Pan H."/>
            <person name="Ramser J."/>
            <person name="Lehrach H."/>
            <person name="Reinhardt R."/>
            <person name="McCombie W.R."/>
            <person name="de la Bastide M."/>
            <person name="Dedhia N."/>
            <person name="Blocker H."/>
            <person name="Hornischer K."/>
            <person name="Nordsiek G."/>
            <person name="Agarwala R."/>
            <person name="Aravind L."/>
            <person name="Bailey J.A."/>
            <person name="Bateman A."/>
            <person name="Batzoglou S."/>
            <person name="Birney E."/>
            <person name="Bork P."/>
            <person name="Brown D.G."/>
            <person name="Burge C.B."/>
            <person name="Cerutti L."/>
            <person name="Chen H.C."/>
            <person name="Church D."/>
            <person name="Clamp M."/>
            <person name="Copley R.R."/>
            <person name="Doerks T."/>
            <person name="Eddy S.R."/>
            <person name="Eichler E.E."/>
            <person name="Furey T.S."/>
            <person name="Galagan J."/>
            <person name="Gilbert J.G."/>
            <person name="Harmon C."/>
            <person name="Hayashizaki Y."/>
            <person name="Haussler D."/>
            <person name="Hermjakob H."/>
            <person name="Hokamp K."/>
            <person name="Jang W."/>
            <person name="Johnson L.S."/>
            <person name="Jones T.A."/>
            <person name="Kasif S."/>
            <person name="Kaspryzk A."/>
            <person name="Kennedy S."/>
            <person name="Kent W.J."/>
            <person name="Kitts P."/>
            <person name="Koonin E.V."/>
            <person name="Korf I."/>
            <person name="Kulp D."/>
            <person name="Lancet D."/>
            <person name="Lowe T.M."/>
            <person name="McLysaght A."/>
            <person name="Mikkelsen T."/>
            <person name="Moran J.V."/>
            <person name="Mulder N."/>
            <person name="Pollara V.J."/>
            <person name="Ponting C.P."/>
            <person name="Schuler G."/>
            <person name="Schultz J."/>
            <person name="Slater G."/>
            <person name="Smit A.F."/>
            <person name="Stupka E."/>
            <person name="Szustakowski J."/>
            <person name="Thierry-Mieg D."/>
            <person name="Thierry-Mieg J."/>
            <person name="Wagner L."/>
            <person name="Wallis J."/>
            <person name="Wheeler R."/>
            <person name="Williams A."/>
            <person name="Wolf Y.I."/>
            <person name="Wolfe K.H."/>
            <person name="Yang S.P."/>
            <person name="Yeh R.F."/>
            <person name="Collins F."/>
            <person name="Guyer M.S."/>
            <person name="Peterson J."/>
            <person name="Felsenfeld A."/>
            <person name="Wetterstrand K.A."/>
            <person name="Patrinos A."/>
            <person name="Morgan M.J."/>
            <person name="de Jong P."/>
            <person name="Catanese J.J."/>
            <person name="Osoegawa K."/>
            <person name="Shizuya H."/>
            <person name="Choi S."/>
            <person name="Chen Y.J."/>
        </authorList>
    </citation>
    <scope>NUCLEOTIDE SEQUENCE [LARGE SCALE GENOMIC DNA]</scope>
</reference>